<dbReference type="SMART" id="SM00662">
    <property type="entry name" value="RPOLD"/>
    <property type="match status" value="1"/>
</dbReference>
<dbReference type="InterPro" id="IPR011263">
    <property type="entry name" value="DNA-dir_RNA_pol_RpoA/D/Rpb3"/>
</dbReference>
<dbReference type="SUPFAM" id="SSF56553">
    <property type="entry name" value="Insert subdomain of RNA polymerase alpha subunit"/>
    <property type="match status" value="1"/>
</dbReference>
<dbReference type="GO" id="GO:0005736">
    <property type="term" value="C:RNA polymerase I complex"/>
    <property type="evidence" value="ECO:0007669"/>
    <property type="project" value="TreeGrafter"/>
</dbReference>
<keyword evidence="3" id="KW-0240">DNA-directed RNA polymerase</keyword>
<feature type="domain" description="DNA-directed RNA polymerase RpoA/D/Rpb3-type" evidence="7">
    <location>
        <begin position="84"/>
        <end position="378"/>
    </location>
</feature>
<dbReference type="InterPro" id="IPR050518">
    <property type="entry name" value="Rpo3/RPB3_RNA_Pol_subunit"/>
</dbReference>
<evidence type="ECO:0000256" key="5">
    <source>
        <dbReference type="ARBA" id="ARBA00023242"/>
    </source>
</evidence>
<evidence type="ECO:0000256" key="2">
    <source>
        <dbReference type="ARBA" id="ARBA00022083"/>
    </source>
</evidence>
<dbReference type="InterPro" id="IPR022842">
    <property type="entry name" value="RNAP_Rpo3/Rpb3/RPAC1"/>
</dbReference>
<comment type="caution">
    <text evidence="8">The sequence shown here is derived from an EMBL/GenBank/DDBJ whole genome shotgun (WGS) entry which is preliminary data.</text>
</comment>
<dbReference type="AlphaFoldDB" id="A0AAE0A4T9"/>
<evidence type="ECO:0000256" key="3">
    <source>
        <dbReference type="ARBA" id="ARBA00022478"/>
    </source>
</evidence>
<dbReference type="GO" id="GO:0005666">
    <property type="term" value="C:RNA polymerase III complex"/>
    <property type="evidence" value="ECO:0007669"/>
    <property type="project" value="TreeGrafter"/>
</dbReference>
<evidence type="ECO:0000313" key="9">
    <source>
        <dbReference type="Proteomes" id="UP001281410"/>
    </source>
</evidence>
<evidence type="ECO:0000313" key="8">
    <source>
        <dbReference type="EMBL" id="KAK3200041.1"/>
    </source>
</evidence>
<dbReference type="EMBL" id="JANJYJ010000007">
    <property type="protein sequence ID" value="KAK3200041.1"/>
    <property type="molecule type" value="Genomic_DNA"/>
</dbReference>
<dbReference type="GO" id="GO:0006351">
    <property type="term" value="P:DNA-templated transcription"/>
    <property type="evidence" value="ECO:0007669"/>
    <property type="project" value="InterPro"/>
</dbReference>
<name>A0AAE0A4T9_9ROSI</name>
<dbReference type="PROSITE" id="PS00446">
    <property type="entry name" value="RNA_POL_D_30KD"/>
    <property type="match status" value="1"/>
</dbReference>
<dbReference type="CDD" id="cd07032">
    <property type="entry name" value="RNAP_I_II_AC40"/>
    <property type="match status" value="1"/>
</dbReference>
<sequence>MAAQAEKREEKKFSIWDLPDVPDKLPPHLEFARTRVQCNLDAPVHTESITYSGAYASMGVDNSVQLDFFQKNFRVEVKSLTKDDMEFDLIGIDPSIANAFRRILIAEVPTMAIEKVFIANNTSVIQDEVLAHRLGLIPITVDPRLFEYISENDSPNEKNTIVFKLHARCERGEPRLTVKTKELKWLPNGSEYLLEEQNPDSSSSSKPKTYTSFSCSQDSLPEFANNPISTMPDINIARLGPGQEIEFEAHAVKGIGKTHAKWSPVATAWYRMLPEVVLLEDVEDKDAEALVKTCPVKVFDIEDIGNGKKKAKVARPRSCTLCRECLRVGEEWEKRVSLRRVKDHFIFTIESTGALPPEVLFTEAVKILENKCERVFSELS</sequence>
<protein>
    <recommendedName>
        <fullName evidence="2">DNA-directed RNA polymerases I and III subunit RPAC1</fullName>
    </recommendedName>
</protein>
<dbReference type="InterPro" id="IPR036603">
    <property type="entry name" value="RBP11-like"/>
</dbReference>
<comment type="similarity">
    <text evidence="6">Belongs to the archaeal Rpo3/eukaryotic RPB3 RNA polymerase subunit family.</text>
</comment>
<dbReference type="HAMAP" id="MF_00320">
    <property type="entry name" value="RNApol_arch_Rpo3"/>
    <property type="match status" value="1"/>
</dbReference>
<organism evidence="8 9">
    <name type="scientific">Dipteronia sinensis</name>
    <dbReference type="NCBI Taxonomy" id="43782"/>
    <lineage>
        <taxon>Eukaryota</taxon>
        <taxon>Viridiplantae</taxon>
        <taxon>Streptophyta</taxon>
        <taxon>Embryophyta</taxon>
        <taxon>Tracheophyta</taxon>
        <taxon>Spermatophyta</taxon>
        <taxon>Magnoliopsida</taxon>
        <taxon>eudicotyledons</taxon>
        <taxon>Gunneridae</taxon>
        <taxon>Pentapetalae</taxon>
        <taxon>rosids</taxon>
        <taxon>malvids</taxon>
        <taxon>Sapindales</taxon>
        <taxon>Sapindaceae</taxon>
        <taxon>Hippocastanoideae</taxon>
        <taxon>Acereae</taxon>
        <taxon>Dipteronia</taxon>
    </lineage>
</organism>
<dbReference type="Pfam" id="PF01000">
    <property type="entry name" value="RNA_pol_A_bac"/>
    <property type="match status" value="1"/>
</dbReference>
<reference evidence="8" key="1">
    <citation type="journal article" date="2023" name="Plant J.">
        <title>Genome sequences and population genomics provide insights into the demographic history, inbreeding, and mutation load of two 'living fossil' tree species of Dipteronia.</title>
        <authorList>
            <person name="Feng Y."/>
            <person name="Comes H.P."/>
            <person name="Chen J."/>
            <person name="Zhu S."/>
            <person name="Lu R."/>
            <person name="Zhang X."/>
            <person name="Li P."/>
            <person name="Qiu J."/>
            <person name="Olsen K.M."/>
            <person name="Qiu Y."/>
        </authorList>
    </citation>
    <scope>NUCLEOTIDE SEQUENCE</scope>
    <source>
        <strain evidence="8">NBL</strain>
    </source>
</reference>
<dbReference type="Proteomes" id="UP001281410">
    <property type="component" value="Unassembled WGS sequence"/>
</dbReference>
<dbReference type="Gene3D" id="3.30.1360.10">
    <property type="entry name" value="RNA polymerase, RBP11-like subunit"/>
    <property type="match status" value="1"/>
</dbReference>
<dbReference type="InterPro" id="IPR001514">
    <property type="entry name" value="DNA-dir_RNA_pol_30-40kDasu_CS"/>
</dbReference>
<evidence type="ECO:0000256" key="6">
    <source>
        <dbReference type="ARBA" id="ARBA00025804"/>
    </source>
</evidence>
<keyword evidence="9" id="KW-1185">Reference proteome</keyword>
<dbReference type="Gene3D" id="2.170.120.12">
    <property type="entry name" value="DNA-directed RNA polymerase, insert domain"/>
    <property type="match status" value="1"/>
</dbReference>
<dbReference type="Pfam" id="PF01193">
    <property type="entry name" value="RNA_pol_L"/>
    <property type="match status" value="1"/>
</dbReference>
<evidence type="ECO:0000256" key="1">
    <source>
        <dbReference type="ARBA" id="ARBA00004123"/>
    </source>
</evidence>
<comment type="subcellular location">
    <subcellularLocation>
        <location evidence="1">Nucleus</location>
    </subcellularLocation>
</comment>
<dbReference type="InterPro" id="IPR033901">
    <property type="entry name" value="RNAPI/III_AC40"/>
</dbReference>
<dbReference type="FunFam" id="2.170.120.12:FF:000004">
    <property type="entry name" value="RNA polymerase I subunit 43"/>
    <property type="match status" value="1"/>
</dbReference>
<keyword evidence="4" id="KW-0804">Transcription</keyword>
<dbReference type="GO" id="GO:0046983">
    <property type="term" value="F:protein dimerization activity"/>
    <property type="evidence" value="ECO:0007669"/>
    <property type="project" value="InterPro"/>
</dbReference>
<keyword evidence="5" id="KW-0539">Nucleus</keyword>
<proteinExistence type="inferred from homology"/>
<dbReference type="GO" id="GO:0003899">
    <property type="term" value="F:DNA-directed RNA polymerase activity"/>
    <property type="evidence" value="ECO:0007669"/>
    <property type="project" value="InterPro"/>
</dbReference>
<dbReference type="InterPro" id="IPR036643">
    <property type="entry name" value="RNApol_insert_sf"/>
</dbReference>
<gene>
    <name evidence="8" type="ORF">Dsin_023456</name>
</gene>
<evidence type="ECO:0000256" key="4">
    <source>
        <dbReference type="ARBA" id="ARBA00023163"/>
    </source>
</evidence>
<dbReference type="InterPro" id="IPR011262">
    <property type="entry name" value="DNA-dir_RNA_pol_insert"/>
</dbReference>
<dbReference type="GO" id="GO:0003677">
    <property type="term" value="F:DNA binding"/>
    <property type="evidence" value="ECO:0007669"/>
    <property type="project" value="InterPro"/>
</dbReference>
<dbReference type="PANTHER" id="PTHR11800:SF13">
    <property type="entry name" value="DNA-DIRECTED RNA POLYMERASES I AND III SUBUNIT RPAC1"/>
    <property type="match status" value="1"/>
</dbReference>
<evidence type="ECO:0000259" key="7">
    <source>
        <dbReference type="SMART" id="SM00662"/>
    </source>
</evidence>
<dbReference type="PANTHER" id="PTHR11800">
    <property type="entry name" value="DNA-DIRECTED RNA POLYMERASE"/>
    <property type="match status" value="1"/>
</dbReference>
<accession>A0AAE0A4T9</accession>
<dbReference type="SUPFAM" id="SSF55257">
    <property type="entry name" value="RBP11-like subunits of RNA polymerase"/>
    <property type="match status" value="1"/>
</dbReference>